<comment type="subcellular location">
    <subcellularLocation>
        <location evidence="1">Mitochondrion</location>
    </subcellularLocation>
</comment>
<feature type="region of interest" description="Disordered" evidence="10">
    <location>
        <begin position="705"/>
        <end position="732"/>
    </location>
</feature>
<dbReference type="Proteomes" id="UP000193144">
    <property type="component" value="Unassembled WGS sequence"/>
</dbReference>
<evidence type="ECO:0000256" key="4">
    <source>
        <dbReference type="ARBA" id="ARBA00023015"/>
    </source>
</evidence>
<dbReference type="GO" id="GO:0005739">
    <property type="term" value="C:mitochondrion"/>
    <property type="evidence" value="ECO:0007669"/>
    <property type="project" value="UniProtKB-SubCell"/>
</dbReference>
<dbReference type="OrthoDB" id="5333655at2759"/>
<keyword evidence="4" id="KW-0805">Transcription regulation</keyword>
<dbReference type="GO" id="GO:0003697">
    <property type="term" value="F:single-stranded DNA binding"/>
    <property type="evidence" value="ECO:0007669"/>
    <property type="project" value="InterPro"/>
</dbReference>
<organism evidence="11 12">
    <name type="scientific">Clohesyomyces aquaticus</name>
    <dbReference type="NCBI Taxonomy" id="1231657"/>
    <lineage>
        <taxon>Eukaryota</taxon>
        <taxon>Fungi</taxon>
        <taxon>Dikarya</taxon>
        <taxon>Ascomycota</taxon>
        <taxon>Pezizomycotina</taxon>
        <taxon>Dothideomycetes</taxon>
        <taxon>Pleosporomycetidae</taxon>
        <taxon>Pleosporales</taxon>
        <taxon>Lindgomycetaceae</taxon>
        <taxon>Clohesyomyces</taxon>
    </lineage>
</organism>
<evidence type="ECO:0000256" key="1">
    <source>
        <dbReference type="ARBA" id="ARBA00004173"/>
    </source>
</evidence>
<sequence>MPPYKWVKPVIPEVATVVTRPAIRPAIADGATQHGRHVFIWQNTQTNQILYSFDPELKDSHLNQLPFIGKKSVPASIRPDLWRQYCTITLPTPEQGLYTYRKLREYTRLHYLGWDPKKTKRWAEESENSGGSEKSLRWYQNIKHPEGEDHKNMNLKEDPAAARAEYRFPERKKALTLMNQSRNVVEDLARVLFLQKERASEMQSEIETRKELQKEVFTNRLKKVKAMAKEVEEGAIPKFENRIADAKVSQSRKSQYRRRIRKLLWAQRQFVAYNEAQQALEKVADIDKELGGLKKKEAELIEQENQLEKEKLAQLQLLAEVKAGLSLVFRRYEARFALYRKEAWENNDDEATRAEVDAELTEMTKELDRLEKLRERVELDLWRLKRLSEHSRWDQKLLNSMFPPPPPPEEQKSAEGPQKDQKYEKSIPPQLLEYQRELFLREKQKLLLEKEKLSLEEKKLKWWEARQRRSELLAMEKDLPNSQVLPEDLQKELLELQNRDLEPSLWNRKLRWEGMLQRRTYLLKQKAQLPKGRKLPGDLQRELDILMARPAPGRPEWDSQLEIRLLKLSQTELPKRLKVHHELTEVQERISELGLQRESLLGVIPAQDQLHEDLLNPVARSLVPEYLIKPLPTPFDLNGVVLEWADLNDSQIAWDWPNEVQQEHLGVTRQDRSANPRVTGFAAQFPRTEDELLQPLLKDAPNVQDEYIRPVRNMPEVEEKEKEEQPRPQKAGIWKYLPTFQSRFARAATP</sequence>
<dbReference type="PANTHER" id="PTHR28184">
    <property type="entry name" value="MITOCHONDRIAL HOMOLOGOUS RECOMBINATION PROTEIN 1"/>
    <property type="match status" value="1"/>
</dbReference>
<dbReference type="AlphaFoldDB" id="A0A1Y1Y350"/>
<comment type="similarity">
    <text evidence="2">Belongs to the mitochondrion-specific ribosomal protein mL67 family.</text>
</comment>
<feature type="compositionally biased region" description="Basic and acidic residues" evidence="10">
    <location>
        <begin position="409"/>
        <end position="423"/>
    </location>
</feature>
<evidence type="ECO:0000256" key="9">
    <source>
        <dbReference type="SAM" id="Coils"/>
    </source>
</evidence>
<keyword evidence="6" id="KW-0804">Transcription</keyword>
<keyword evidence="5" id="KW-0496">Mitochondrion</keyword>
<dbReference type="InterPro" id="IPR024629">
    <property type="entry name" value="Ribosomal_mL67"/>
</dbReference>
<feature type="region of interest" description="Disordered" evidence="10">
    <location>
        <begin position="397"/>
        <end position="423"/>
    </location>
</feature>
<feature type="coiled-coil region" evidence="9">
    <location>
        <begin position="353"/>
        <end position="387"/>
    </location>
</feature>
<proteinExistence type="inferred from homology"/>
<dbReference type="GO" id="GO:0005840">
    <property type="term" value="C:ribosome"/>
    <property type="evidence" value="ECO:0007669"/>
    <property type="project" value="UniProtKB-KW"/>
</dbReference>
<feature type="compositionally biased region" description="Basic and acidic residues" evidence="10">
    <location>
        <begin position="715"/>
        <end position="727"/>
    </location>
</feature>
<evidence type="ECO:0000256" key="5">
    <source>
        <dbReference type="ARBA" id="ARBA00023128"/>
    </source>
</evidence>
<dbReference type="GO" id="GO:1990904">
    <property type="term" value="C:ribonucleoprotein complex"/>
    <property type="evidence" value="ECO:0007669"/>
    <property type="project" value="UniProtKB-KW"/>
</dbReference>
<evidence type="ECO:0000313" key="12">
    <source>
        <dbReference type="Proteomes" id="UP000193144"/>
    </source>
</evidence>
<comment type="caution">
    <text evidence="11">The sequence shown here is derived from an EMBL/GenBank/DDBJ whole genome shotgun (WGS) entry which is preliminary data.</text>
</comment>
<dbReference type="PANTHER" id="PTHR28184:SF1">
    <property type="entry name" value="LARGE RIBOSOMAL SUBUNIT PROTEIN ML67"/>
    <property type="match status" value="1"/>
</dbReference>
<evidence type="ECO:0000256" key="3">
    <source>
        <dbReference type="ARBA" id="ARBA00022980"/>
    </source>
</evidence>
<keyword evidence="12" id="KW-1185">Reference proteome</keyword>
<reference evidence="11 12" key="1">
    <citation type="submission" date="2016-07" db="EMBL/GenBank/DDBJ databases">
        <title>Pervasive Adenine N6-methylation of Active Genes in Fungi.</title>
        <authorList>
            <consortium name="DOE Joint Genome Institute"/>
            <person name="Mondo S.J."/>
            <person name="Dannebaum R.O."/>
            <person name="Kuo R.C."/>
            <person name="Labutti K."/>
            <person name="Haridas S."/>
            <person name="Kuo A."/>
            <person name="Salamov A."/>
            <person name="Ahrendt S.R."/>
            <person name="Lipzen A."/>
            <person name="Sullivan W."/>
            <person name="Andreopoulos W.B."/>
            <person name="Clum A."/>
            <person name="Lindquist E."/>
            <person name="Daum C."/>
            <person name="Ramamoorthy G.K."/>
            <person name="Gryganskyi A."/>
            <person name="Culley D."/>
            <person name="Magnuson J.K."/>
            <person name="James T.Y."/>
            <person name="O'Malley M.A."/>
            <person name="Stajich J.E."/>
            <person name="Spatafora J.W."/>
            <person name="Visel A."/>
            <person name="Grigoriev I.V."/>
        </authorList>
    </citation>
    <scope>NUCLEOTIDE SEQUENCE [LARGE SCALE GENOMIC DNA]</scope>
    <source>
        <strain evidence="11 12">CBS 115471</strain>
    </source>
</reference>
<feature type="coiled-coil region" evidence="9">
    <location>
        <begin position="276"/>
        <end position="318"/>
    </location>
</feature>
<name>A0A1Y1Y350_9PLEO</name>
<dbReference type="GO" id="GO:0000150">
    <property type="term" value="F:DNA strand exchange activity"/>
    <property type="evidence" value="ECO:0007669"/>
    <property type="project" value="InterPro"/>
</dbReference>
<evidence type="ECO:0000256" key="2">
    <source>
        <dbReference type="ARBA" id="ARBA00010741"/>
    </source>
</evidence>
<dbReference type="STRING" id="1231657.A0A1Y1Y350"/>
<keyword evidence="7" id="KW-0687">Ribonucleoprotein</keyword>
<evidence type="ECO:0000256" key="7">
    <source>
        <dbReference type="ARBA" id="ARBA00023274"/>
    </source>
</evidence>
<evidence type="ECO:0000256" key="6">
    <source>
        <dbReference type="ARBA" id="ARBA00023163"/>
    </source>
</evidence>
<dbReference type="GO" id="GO:0003735">
    <property type="term" value="F:structural constituent of ribosome"/>
    <property type="evidence" value="ECO:0007669"/>
    <property type="project" value="TreeGrafter"/>
</dbReference>
<dbReference type="Pfam" id="PF12829">
    <property type="entry name" value="Mhr1"/>
    <property type="match status" value="1"/>
</dbReference>
<accession>A0A1Y1Y350</accession>
<keyword evidence="3" id="KW-0689">Ribosomal protein</keyword>
<evidence type="ECO:0000313" key="11">
    <source>
        <dbReference type="EMBL" id="ORX92437.1"/>
    </source>
</evidence>
<evidence type="ECO:0000256" key="8">
    <source>
        <dbReference type="ARBA" id="ARBA00035185"/>
    </source>
</evidence>
<keyword evidence="9" id="KW-0175">Coiled coil</keyword>
<gene>
    <name evidence="11" type="ORF">BCR34DRAFT_608820</name>
</gene>
<evidence type="ECO:0000256" key="10">
    <source>
        <dbReference type="SAM" id="MobiDB-lite"/>
    </source>
</evidence>
<protein>
    <recommendedName>
        <fullName evidence="8">Large ribosomal subunit protein mL67</fullName>
    </recommendedName>
</protein>
<dbReference type="EMBL" id="MCFA01000392">
    <property type="protein sequence ID" value="ORX92437.1"/>
    <property type="molecule type" value="Genomic_DNA"/>
</dbReference>